<protein>
    <recommendedName>
        <fullName evidence="2">AMIN-like domain-containing protein</fullName>
    </recommendedName>
</protein>
<proteinExistence type="predicted"/>
<comment type="caution">
    <text evidence="3">The sequence shown here is derived from an EMBL/GenBank/DDBJ whole genome shotgun (WGS) entry which is preliminary data.</text>
</comment>
<dbReference type="Proteomes" id="UP000606172">
    <property type="component" value="Unassembled WGS sequence"/>
</dbReference>
<feature type="domain" description="AMIN-like" evidence="2">
    <location>
        <begin position="98"/>
        <end position="222"/>
    </location>
</feature>
<dbReference type="Pfam" id="PF24837">
    <property type="entry name" value="AMIN-like"/>
    <property type="match status" value="1"/>
</dbReference>
<keyword evidence="4" id="KW-1185">Reference proteome</keyword>
<feature type="compositionally biased region" description="Pro residues" evidence="1">
    <location>
        <begin position="48"/>
        <end position="67"/>
    </location>
</feature>
<gene>
    <name evidence="3" type="ORF">Ssi02_11390</name>
</gene>
<evidence type="ECO:0000259" key="2">
    <source>
        <dbReference type="Pfam" id="PF24837"/>
    </source>
</evidence>
<evidence type="ECO:0000313" key="4">
    <source>
        <dbReference type="Proteomes" id="UP000606172"/>
    </source>
</evidence>
<organism evidence="3 4">
    <name type="scientific">Sinosporangium siamense</name>
    <dbReference type="NCBI Taxonomy" id="1367973"/>
    <lineage>
        <taxon>Bacteria</taxon>
        <taxon>Bacillati</taxon>
        <taxon>Actinomycetota</taxon>
        <taxon>Actinomycetes</taxon>
        <taxon>Streptosporangiales</taxon>
        <taxon>Streptosporangiaceae</taxon>
        <taxon>Sinosporangium</taxon>
    </lineage>
</organism>
<dbReference type="AlphaFoldDB" id="A0A919RC27"/>
<dbReference type="EMBL" id="BOOW01000007">
    <property type="protein sequence ID" value="GII90908.1"/>
    <property type="molecule type" value="Genomic_DNA"/>
</dbReference>
<reference evidence="3" key="1">
    <citation type="submission" date="2021-01" db="EMBL/GenBank/DDBJ databases">
        <title>Whole genome shotgun sequence of Sinosporangium siamense NBRC 109515.</title>
        <authorList>
            <person name="Komaki H."/>
            <person name="Tamura T."/>
        </authorList>
    </citation>
    <scope>NUCLEOTIDE SEQUENCE</scope>
    <source>
        <strain evidence="3">NBRC 109515</strain>
    </source>
</reference>
<dbReference type="RefSeq" id="WP_380659782.1">
    <property type="nucleotide sequence ID" value="NZ_JBHLZQ010000061.1"/>
</dbReference>
<evidence type="ECO:0000256" key="1">
    <source>
        <dbReference type="SAM" id="MobiDB-lite"/>
    </source>
</evidence>
<evidence type="ECO:0000313" key="3">
    <source>
        <dbReference type="EMBL" id="GII90908.1"/>
    </source>
</evidence>
<dbReference type="InterPro" id="IPR056303">
    <property type="entry name" value="AMIN-like"/>
</dbReference>
<name>A0A919RC27_9ACTN</name>
<sequence>MDSSSLRAGRSRGDGVARRMSVIRPAGCVLATALLLVACGGGPAQRSPAPPQTAPTTAPPVPAPLPSAAPTGTRGTVPGVPMTDKEIEVKRRTENPSLITGVRYAGHPGFDRVVVDLKGAVPGYSVRWVDGFVQDGSGKAIAVNGGAYLQITLTPANAHTEAGDPTWGEERVYSAGLTNVRHVVATGDFEAVVGIGLALSRRAGFRAFVQSAPDRLVVDVAH</sequence>
<accession>A0A919RC27</accession>
<feature type="region of interest" description="Disordered" evidence="1">
    <location>
        <begin position="42"/>
        <end position="86"/>
    </location>
</feature>